<feature type="region of interest" description="Disordered" evidence="1">
    <location>
        <begin position="1"/>
        <end position="68"/>
    </location>
</feature>
<feature type="transmembrane region" description="Helical" evidence="2">
    <location>
        <begin position="75"/>
        <end position="95"/>
    </location>
</feature>
<protein>
    <submittedName>
        <fullName evidence="3">Uncharacterized protein</fullName>
    </submittedName>
</protein>
<feature type="compositionally biased region" description="Low complexity" evidence="1">
    <location>
        <begin position="1"/>
        <end position="19"/>
    </location>
</feature>
<keyword evidence="2" id="KW-0812">Transmembrane</keyword>
<sequence>MSAPKTSSTQPSPGSSASPYSHTDSPTNGESTAEPTQLNTDTINTSAPSSAPSTSSSTSSPLLAASKSKNQTPTIVGVLVPLVLLFAAGAALLLYKRRRRARDRREWERTHEAIADAVRQVKAPQHTGDAPLYGSRGTSASAWSHLDAASRTDLCALKPMDPFIEQPVAPGVYPSAHSGYVDDIELRPGSAIESASHLRRSHDLGP</sequence>
<evidence type="ECO:0000256" key="2">
    <source>
        <dbReference type="SAM" id="Phobius"/>
    </source>
</evidence>
<dbReference type="Proteomes" id="UP001222325">
    <property type="component" value="Unassembled WGS sequence"/>
</dbReference>
<evidence type="ECO:0000313" key="3">
    <source>
        <dbReference type="EMBL" id="KAJ7097261.1"/>
    </source>
</evidence>
<evidence type="ECO:0000256" key="1">
    <source>
        <dbReference type="SAM" id="MobiDB-lite"/>
    </source>
</evidence>
<feature type="compositionally biased region" description="Low complexity" evidence="1">
    <location>
        <begin position="45"/>
        <end position="68"/>
    </location>
</feature>
<proteinExistence type="predicted"/>
<name>A0AAD6XUU0_9AGAR</name>
<gene>
    <name evidence="3" type="ORF">B0H15DRAFT_35349</name>
</gene>
<reference evidence="3" key="1">
    <citation type="submission" date="2023-03" db="EMBL/GenBank/DDBJ databases">
        <title>Massive genome expansion in bonnet fungi (Mycena s.s.) driven by repeated elements and novel gene families across ecological guilds.</title>
        <authorList>
            <consortium name="Lawrence Berkeley National Laboratory"/>
            <person name="Harder C.B."/>
            <person name="Miyauchi S."/>
            <person name="Viragh M."/>
            <person name="Kuo A."/>
            <person name="Thoen E."/>
            <person name="Andreopoulos B."/>
            <person name="Lu D."/>
            <person name="Skrede I."/>
            <person name="Drula E."/>
            <person name="Henrissat B."/>
            <person name="Morin E."/>
            <person name="Kohler A."/>
            <person name="Barry K."/>
            <person name="LaButti K."/>
            <person name="Morin E."/>
            <person name="Salamov A."/>
            <person name="Lipzen A."/>
            <person name="Mereny Z."/>
            <person name="Hegedus B."/>
            <person name="Baldrian P."/>
            <person name="Stursova M."/>
            <person name="Weitz H."/>
            <person name="Taylor A."/>
            <person name="Grigoriev I.V."/>
            <person name="Nagy L.G."/>
            <person name="Martin F."/>
            <person name="Kauserud H."/>
        </authorList>
    </citation>
    <scope>NUCLEOTIDE SEQUENCE</scope>
    <source>
        <strain evidence="3">CBHHK173m</strain>
    </source>
</reference>
<keyword evidence="2" id="KW-1133">Transmembrane helix</keyword>
<dbReference type="AlphaFoldDB" id="A0AAD6XUU0"/>
<comment type="caution">
    <text evidence="3">The sequence shown here is derived from an EMBL/GenBank/DDBJ whole genome shotgun (WGS) entry which is preliminary data.</text>
</comment>
<feature type="compositionally biased region" description="Polar residues" evidence="1">
    <location>
        <begin position="20"/>
        <end position="44"/>
    </location>
</feature>
<evidence type="ECO:0000313" key="4">
    <source>
        <dbReference type="Proteomes" id="UP001222325"/>
    </source>
</evidence>
<keyword evidence="2" id="KW-0472">Membrane</keyword>
<accession>A0AAD6XUU0</accession>
<keyword evidence="4" id="KW-1185">Reference proteome</keyword>
<organism evidence="3 4">
    <name type="scientific">Mycena belliarum</name>
    <dbReference type="NCBI Taxonomy" id="1033014"/>
    <lineage>
        <taxon>Eukaryota</taxon>
        <taxon>Fungi</taxon>
        <taxon>Dikarya</taxon>
        <taxon>Basidiomycota</taxon>
        <taxon>Agaricomycotina</taxon>
        <taxon>Agaricomycetes</taxon>
        <taxon>Agaricomycetidae</taxon>
        <taxon>Agaricales</taxon>
        <taxon>Marasmiineae</taxon>
        <taxon>Mycenaceae</taxon>
        <taxon>Mycena</taxon>
    </lineage>
</organism>
<dbReference type="EMBL" id="JARJCN010000010">
    <property type="protein sequence ID" value="KAJ7097261.1"/>
    <property type="molecule type" value="Genomic_DNA"/>
</dbReference>